<name>A0ACB8R3J2_9AGAM</name>
<organism evidence="1 2">
    <name type="scientific">Auriscalpium vulgare</name>
    <dbReference type="NCBI Taxonomy" id="40419"/>
    <lineage>
        <taxon>Eukaryota</taxon>
        <taxon>Fungi</taxon>
        <taxon>Dikarya</taxon>
        <taxon>Basidiomycota</taxon>
        <taxon>Agaricomycotina</taxon>
        <taxon>Agaricomycetes</taxon>
        <taxon>Russulales</taxon>
        <taxon>Auriscalpiaceae</taxon>
        <taxon>Auriscalpium</taxon>
    </lineage>
</organism>
<accession>A0ACB8R3J2</accession>
<proteinExistence type="predicted"/>
<gene>
    <name evidence="1" type="ORF">FA95DRAFT_1505222</name>
</gene>
<keyword evidence="2" id="KW-1185">Reference proteome</keyword>
<feature type="non-terminal residue" evidence="1">
    <location>
        <position position="232"/>
    </location>
</feature>
<protein>
    <submittedName>
        <fullName evidence="1">Uncharacterized protein</fullName>
    </submittedName>
</protein>
<comment type="caution">
    <text evidence="1">The sequence shown here is derived from an EMBL/GenBank/DDBJ whole genome shotgun (WGS) entry which is preliminary data.</text>
</comment>
<dbReference type="EMBL" id="MU276441">
    <property type="protein sequence ID" value="KAI0038669.1"/>
    <property type="molecule type" value="Genomic_DNA"/>
</dbReference>
<dbReference type="Proteomes" id="UP000814033">
    <property type="component" value="Unassembled WGS sequence"/>
</dbReference>
<sequence>MLTLSGADGSYGHPSDKIWMFYNAQADEHDKGLVESWKGDTEGILIFAGLFSATVSAFIIESYKKLSADSGDATVALLTQLVNQGTTMPNGTYSGLVFTAPASAIRVNVLWFLSLILTLTCALAATLMQQWARHYVQISHKQKAPYKRARMRTFLSMGVETFHMTRAVETIPTILHASVFLFFVGLVDFMLSINKTVAYIILVAVILSILGYLLSTLHPLVSSSSPYHTPLS</sequence>
<reference evidence="1" key="2">
    <citation type="journal article" date="2022" name="New Phytol.">
        <title>Evolutionary transition to the ectomycorrhizal habit in the genomes of a hyperdiverse lineage of mushroom-forming fungi.</title>
        <authorList>
            <person name="Looney B."/>
            <person name="Miyauchi S."/>
            <person name="Morin E."/>
            <person name="Drula E."/>
            <person name="Courty P.E."/>
            <person name="Kohler A."/>
            <person name="Kuo A."/>
            <person name="LaButti K."/>
            <person name="Pangilinan J."/>
            <person name="Lipzen A."/>
            <person name="Riley R."/>
            <person name="Andreopoulos W."/>
            <person name="He G."/>
            <person name="Johnson J."/>
            <person name="Nolan M."/>
            <person name="Tritt A."/>
            <person name="Barry K.W."/>
            <person name="Grigoriev I.V."/>
            <person name="Nagy L.G."/>
            <person name="Hibbett D."/>
            <person name="Henrissat B."/>
            <person name="Matheny P.B."/>
            <person name="Labbe J."/>
            <person name="Martin F.M."/>
        </authorList>
    </citation>
    <scope>NUCLEOTIDE SEQUENCE</scope>
    <source>
        <strain evidence="1">FP105234-sp</strain>
    </source>
</reference>
<evidence type="ECO:0000313" key="1">
    <source>
        <dbReference type="EMBL" id="KAI0038669.1"/>
    </source>
</evidence>
<reference evidence="1" key="1">
    <citation type="submission" date="2021-02" db="EMBL/GenBank/DDBJ databases">
        <authorList>
            <consortium name="DOE Joint Genome Institute"/>
            <person name="Ahrendt S."/>
            <person name="Looney B.P."/>
            <person name="Miyauchi S."/>
            <person name="Morin E."/>
            <person name="Drula E."/>
            <person name="Courty P.E."/>
            <person name="Chicoki N."/>
            <person name="Fauchery L."/>
            <person name="Kohler A."/>
            <person name="Kuo A."/>
            <person name="Labutti K."/>
            <person name="Pangilinan J."/>
            <person name="Lipzen A."/>
            <person name="Riley R."/>
            <person name="Andreopoulos W."/>
            <person name="He G."/>
            <person name="Johnson J."/>
            <person name="Barry K.W."/>
            <person name="Grigoriev I.V."/>
            <person name="Nagy L."/>
            <person name="Hibbett D."/>
            <person name="Henrissat B."/>
            <person name="Matheny P.B."/>
            <person name="Labbe J."/>
            <person name="Martin F."/>
        </authorList>
    </citation>
    <scope>NUCLEOTIDE SEQUENCE</scope>
    <source>
        <strain evidence="1">FP105234-sp</strain>
    </source>
</reference>
<evidence type="ECO:0000313" key="2">
    <source>
        <dbReference type="Proteomes" id="UP000814033"/>
    </source>
</evidence>